<dbReference type="Pfam" id="PF06722">
    <property type="entry name" value="EryCIII-like_C"/>
    <property type="match status" value="1"/>
</dbReference>
<proteinExistence type="predicted"/>
<dbReference type="CDD" id="cd03784">
    <property type="entry name" value="GT1_Gtf-like"/>
    <property type="match status" value="1"/>
</dbReference>
<sequence>MSYDFLLASWGTLGNMSPMLTAARRLRQNGHRIRVMADPAMRSEVEASGFAFVTWRRAPTGTAADPVDVSDVEDFLRRAIFDPAALYAADIRDEIGRMPTDAVLVLDMLFGGALGAEASGVPFALLSPHVSLRPLPGMPPVTSGLGQPKTPQQRAEVDAANARQAEAINAFLPGLNRVRADLGLPLLADVFDLFDRANRLLLATSQAFDFQADSLPDNFRYVGPLLDVPNWSKSLEREAWRAPWSARSDRPRVLIACSTGAQGQRDMFQRIIDAMVMLEIDALATAGPNLDVADLRAPKNVYVVKGTSHDLVMKDVSVVISQGGHGTTARSLINGLPQLILPKGRDQDANAARIEAKGAGLQLPPTASEADIAAAVNRLIAEPQFRMAAGLLGEAMKADIERSGLVGEMEAIAAIGRAARQQPNKLSLRKSA</sequence>
<feature type="domain" description="Erythromycin biosynthesis protein CIII-like C-terminal" evidence="1">
    <location>
        <begin position="288"/>
        <end position="410"/>
    </location>
</feature>
<protein>
    <submittedName>
        <fullName evidence="2">MGT family glycosyltransferase</fullName>
    </submittedName>
</protein>
<evidence type="ECO:0000313" key="3">
    <source>
        <dbReference type="Proteomes" id="UP000315914"/>
    </source>
</evidence>
<dbReference type="PANTHER" id="PTHR48050">
    <property type="entry name" value="STEROL 3-BETA-GLUCOSYLTRANSFERASE"/>
    <property type="match status" value="1"/>
</dbReference>
<accession>A0A560JG42</accession>
<dbReference type="STRING" id="1399419.A5906_09255"/>
<comment type="caution">
    <text evidence="2">The sequence shown here is derived from an EMBL/GenBank/DDBJ whole genome shotgun (WGS) entry which is preliminary data.</text>
</comment>
<dbReference type="GO" id="GO:0017000">
    <property type="term" value="P:antibiotic biosynthetic process"/>
    <property type="evidence" value="ECO:0007669"/>
    <property type="project" value="UniProtKB-ARBA"/>
</dbReference>
<dbReference type="SUPFAM" id="SSF53756">
    <property type="entry name" value="UDP-Glycosyltransferase/glycogen phosphorylase"/>
    <property type="match status" value="1"/>
</dbReference>
<organism evidence="2 3">
    <name type="scientific">Bradyrhizobium sacchari</name>
    <dbReference type="NCBI Taxonomy" id="1399419"/>
    <lineage>
        <taxon>Bacteria</taxon>
        <taxon>Pseudomonadati</taxon>
        <taxon>Pseudomonadota</taxon>
        <taxon>Alphaproteobacteria</taxon>
        <taxon>Hyphomicrobiales</taxon>
        <taxon>Nitrobacteraceae</taxon>
        <taxon>Bradyrhizobium</taxon>
    </lineage>
</organism>
<dbReference type="InterPro" id="IPR050426">
    <property type="entry name" value="Glycosyltransferase_28"/>
</dbReference>
<dbReference type="Proteomes" id="UP000315914">
    <property type="component" value="Unassembled WGS sequence"/>
</dbReference>
<dbReference type="InterPro" id="IPR002213">
    <property type="entry name" value="UDP_glucos_trans"/>
</dbReference>
<dbReference type="EMBL" id="VITW01000008">
    <property type="protein sequence ID" value="TWB70006.1"/>
    <property type="molecule type" value="Genomic_DNA"/>
</dbReference>
<keyword evidence="3" id="KW-1185">Reference proteome</keyword>
<dbReference type="GO" id="GO:0008194">
    <property type="term" value="F:UDP-glycosyltransferase activity"/>
    <property type="evidence" value="ECO:0007669"/>
    <property type="project" value="InterPro"/>
</dbReference>
<dbReference type="OrthoDB" id="139086at2"/>
<keyword evidence="2" id="KW-0808">Transferase</keyword>
<evidence type="ECO:0000259" key="1">
    <source>
        <dbReference type="Pfam" id="PF06722"/>
    </source>
</evidence>
<name>A0A560JG42_9BRAD</name>
<dbReference type="Gene3D" id="3.40.50.2000">
    <property type="entry name" value="Glycogen Phosphorylase B"/>
    <property type="match status" value="2"/>
</dbReference>
<dbReference type="PANTHER" id="PTHR48050:SF13">
    <property type="entry name" value="STEROL 3-BETA-GLUCOSYLTRANSFERASE UGT80A2"/>
    <property type="match status" value="1"/>
</dbReference>
<dbReference type="GO" id="GO:0016758">
    <property type="term" value="F:hexosyltransferase activity"/>
    <property type="evidence" value="ECO:0007669"/>
    <property type="project" value="UniProtKB-ARBA"/>
</dbReference>
<reference evidence="2 3" key="1">
    <citation type="submission" date="2019-06" db="EMBL/GenBank/DDBJ databases">
        <title>Genomic Encyclopedia of Type Strains, Phase IV (KMG-V): Genome sequencing to study the core and pangenomes of soil and plant-associated prokaryotes.</title>
        <authorList>
            <person name="Whitman W."/>
        </authorList>
    </citation>
    <scope>NUCLEOTIDE SEQUENCE [LARGE SCALE GENOMIC DNA]</scope>
    <source>
        <strain evidence="2 3">BR 10556</strain>
    </source>
</reference>
<dbReference type="AlphaFoldDB" id="A0A560JG42"/>
<gene>
    <name evidence="2" type="ORF">FBZ95_1084</name>
</gene>
<dbReference type="InterPro" id="IPR010610">
    <property type="entry name" value="EryCIII-like_C"/>
</dbReference>
<evidence type="ECO:0000313" key="2">
    <source>
        <dbReference type="EMBL" id="TWB70006.1"/>
    </source>
</evidence>